<comment type="caution">
    <text evidence="1">The sequence shown here is derived from an EMBL/GenBank/DDBJ whole genome shotgun (WGS) entry which is preliminary data.</text>
</comment>
<organism evidence="1 2">
    <name type="scientific">Robertmurraya yapensis</name>
    <name type="common">ex Hitch et al 2024</name>
    <dbReference type="NCBI Taxonomy" id="3133160"/>
    <lineage>
        <taxon>Bacteria</taxon>
        <taxon>Bacillati</taxon>
        <taxon>Bacillota</taxon>
        <taxon>Bacilli</taxon>
        <taxon>Bacillales</taxon>
        <taxon>Bacillaceae</taxon>
        <taxon>Robertmurraya</taxon>
    </lineage>
</organism>
<gene>
    <name evidence="1" type="ORF">WMO40_01130</name>
</gene>
<dbReference type="EMBL" id="JBBMEW010000001">
    <property type="protein sequence ID" value="MEQ2525286.1"/>
    <property type="molecule type" value="Genomic_DNA"/>
</dbReference>
<name>A0ACC6S5I8_9BACI</name>
<proteinExistence type="predicted"/>
<accession>A0ACC6S5I8</accession>
<evidence type="ECO:0000313" key="2">
    <source>
        <dbReference type="Proteomes" id="UP001439875"/>
    </source>
</evidence>
<protein>
    <submittedName>
        <fullName evidence="1">Uncharacterized protein</fullName>
    </submittedName>
</protein>
<evidence type="ECO:0000313" key="1">
    <source>
        <dbReference type="EMBL" id="MEQ2525286.1"/>
    </source>
</evidence>
<reference evidence="1" key="1">
    <citation type="submission" date="2024-03" db="EMBL/GenBank/DDBJ databases">
        <title>Human intestinal bacterial collection.</title>
        <authorList>
            <person name="Pauvert C."/>
            <person name="Hitch T.C.A."/>
            <person name="Clavel T."/>
        </authorList>
    </citation>
    <scope>NUCLEOTIDE SEQUENCE</scope>
    <source>
        <strain evidence="1">CLA-AA-H227</strain>
    </source>
</reference>
<dbReference type="Proteomes" id="UP001439875">
    <property type="component" value="Unassembled WGS sequence"/>
</dbReference>
<keyword evidence="2" id="KW-1185">Reference proteome</keyword>
<sequence>MTFQFTWSSDWIQDYESPWGILEKFMWANSIDGNTILELIGNESVKQLKNISNAGYRHRSLIYFSSIDPKMSQKIIGINLIGYHDNLVEKLIRIIPNIRYESSFFYSNLSYCPICLSKGYHSILHQLIIFDHCAFHPEQKLIDKCVKCNQLMPEYIINKGSKEAFRCNCGYHFLDSENIRTLFSSWKKPLEIQNKVINSWLKLPRHKVHKYHIIYPFDNYKKYLQVDNKDVDYLRLIPKLVINAFNEDTLNNGVIKVSSNSDIFNVKSDYQQLKDNYMEAFPHLFSFYGFNEKHRIDSIFFEIYKQTRIIYKAITRYILRKIIKEHSNCVKIFNKARQNGDVCPHAFAFNLWKMECEDIDAFWKIEYQNKISKNYNFVCRNEQFSIFLRGAFMSHLEEILNPITRDKEFNFLDCNISSINYILNRIIAHLLIERYIKWLEVVQNPKKFNHIYPDDNIPMYIAKIPRKFNGEICFYFPKKRIDYMKGIIKDLSDQMDCPFHKSTNYPPFRSPIRIAMDNM</sequence>